<organism evidence="2 3">
    <name type="scientific">Luteolibacter rhizosphaerae</name>
    <dbReference type="NCBI Taxonomy" id="2989719"/>
    <lineage>
        <taxon>Bacteria</taxon>
        <taxon>Pseudomonadati</taxon>
        <taxon>Verrucomicrobiota</taxon>
        <taxon>Verrucomicrobiia</taxon>
        <taxon>Verrucomicrobiales</taxon>
        <taxon>Verrucomicrobiaceae</taxon>
        <taxon>Luteolibacter</taxon>
    </lineage>
</organism>
<evidence type="ECO:0000256" key="1">
    <source>
        <dbReference type="SAM" id="SignalP"/>
    </source>
</evidence>
<evidence type="ECO:0000313" key="2">
    <source>
        <dbReference type="EMBL" id="MCW1912732.1"/>
    </source>
</evidence>
<feature type="signal peptide" evidence="1">
    <location>
        <begin position="1"/>
        <end position="32"/>
    </location>
</feature>
<keyword evidence="3" id="KW-1185">Reference proteome</keyword>
<gene>
    <name evidence="2" type="ORF">OJ996_04050</name>
</gene>
<name>A0ABT3FYT7_9BACT</name>
<dbReference type="EMBL" id="JAPDDR010000002">
    <property type="protein sequence ID" value="MCW1912732.1"/>
    <property type="molecule type" value="Genomic_DNA"/>
</dbReference>
<keyword evidence="1" id="KW-0732">Signal</keyword>
<proteinExistence type="predicted"/>
<feature type="chain" id="PRO_5046117423" evidence="1">
    <location>
        <begin position="33"/>
        <end position="293"/>
    </location>
</feature>
<comment type="caution">
    <text evidence="2">The sequence shown here is derived from an EMBL/GenBank/DDBJ whole genome shotgun (WGS) entry which is preliminary data.</text>
</comment>
<reference evidence="2" key="1">
    <citation type="submission" date="2022-10" db="EMBL/GenBank/DDBJ databases">
        <title>Luteolibacter sp. GHJ8, whole genome shotgun sequencing project.</title>
        <authorList>
            <person name="Zhao G."/>
            <person name="Shen L."/>
        </authorList>
    </citation>
    <scope>NUCLEOTIDE SEQUENCE</scope>
    <source>
        <strain evidence="2">GHJ8</strain>
    </source>
</reference>
<dbReference type="RefSeq" id="WP_264511436.1">
    <property type="nucleotide sequence ID" value="NZ_JAPDDR010000002.1"/>
</dbReference>
<protein>
    <submittedName>
        <fullName evidence="2">Uncharacterized protein</fullName>
    </submittedName>
</protein>
<evidence type="ECO:0000313" key="3">
    <source>
        <dbReference type="Proteomes" id="UP001165653"/>
    </source>
</evidence>
<accession>A0ABT3FYT7</accession>
<dbReference type="Proteomes" id="UP001165653">
    <property type="component" value="Unassembled WGS sequence"/>
</dbReference>
<sequence length="293" mass="31241">MDILRGGNKPPAPVKLSSLVAAAVLCPAALSAHPVKWSGTGKVTSLNNAAAYPGVAVNDPVEVAFSYDSNPVVNGLSALQMLPGVYHFKAEFIGNIDLKMSVKIGAQTWEAALPVSEKNGTHALHSLSWDGGGSPDTFTVLLSSTDNASFPSFPYSGANAGRRMDLVLNDTTSPCDLLDGQSLPRGGSDLSQITDASGSIAAGFDTLRFSLDLPSIKVIEDVPKIPLAFNRTMTGFELKWFGEPGAIYQLVKSEDLEEWEEVSIHEGLDEDITVPVGSFLTLPERCFYKVIKL</sequence>